<comment type="caution">
    <text evidence="1">The sequence shown here is derived from an EMBL/GenBank/DDBJ whole genome shotgun (WGS) entry which is preliminary data.</text>
</comment>
<dbReference type="EMBL" id="AKCU01000259">
    <property type="protein sequence ID" value="EKV16051.1"/>
    <property type="molecule type" value="Genomic_DNA"/>
</dbReference>
<evidence type="ECO:0000313" key="2">
    <source>
        <dbReference type="Proteomes" id="UP000009886"/>
    </source>
</evidence>
<reference evidence="2" key="1">
    <citation type="journal article" date="2012" name="BMC Genomics">
        <title>Genome sequence of the necrotrophic fungus Penicillium digitatum, the main postharvest pathogen of citrus.</title>
        <authorList>
            <person name="Marcet-Houben M."/>
            <person name="Ballester A.-R."/>
            <person name="de la Fuente B."/>
            <person name="Harries E."/>
            <person name="Marcos J.F."/>
            <person name="Gonzalez-Candelas L."/>
            <person name="Gabaldon T."/>
        </authorList>
    </citation>
    <scope>NUCLEOTIDE SEQUENCE [LARGE SCALE GENOMIC DNA]</scope>
    <source>
        <strain evidence="2">Pd1 / CECT 20795</strain>
    </source>
</reference>
<dbReference type="VEuPathDB" id="FungiDB:PDIP_37850"/>
<gene>
    <name evidence="1" type="ORF">PDIP_37850</name>
</gene>
<dbReference type="Proteomes" id="UP000009886">
    <property type="component" value="Unassembled WGS sequence"/>
</dbReference>
<dbReference type="KEGG" id="pdp:PDIP_37850"/>
<evidence type="ECO:0000313" key="1">
    <source>
        <dbReference type="EMBL" id="EKV16051.1"/>
    </source>
</evidence>
<proteinExistence type="predicted"/>
<organism evidence="1 2">
    <name type="scientific">Penicillium digitatum (strain Pd1 / CECT 20795)</name>
    <name type="common">Green mold</name>
    <dbReference type="NCBI Taxonomy" id="1170230"/>
    <lineage>
        <taxon>Eukaryota</taxon>
        <taxon>Fungi</taxon>
        <taxon>Dikarya</taxon>
        <taxon>Ascomycota</taxon>
        <taxon>Pezizomycotina</taxon>
        <taxon>Eurotiomycetes</taxon>
        <taxon>Eurotiomycetidae</taxon>
        <taxon>Eurotiales</taxon>
        <taxon>Aspergillaceae</taxon>
        <taxon>Penicillium</taxon>
    </lineage>
</organism>
<protein>
    <submittedName>
        <fullName evidence="1">Uncharacterized protein</fullName>
    </submittedName>
</protein>
<name>K9GSH8_PEND1</name>
<dbReference type="AlphaFoldDB" id="K9GSH8"/>
<accession>K9GSH8</accession>
<dbReference type="HOGENOM" id="CLU_2813179_0_0_1"/>
<sequence length="67" mass="7380">MYWVPYPQAGGCTGGSGANFFLAMTGTQKRVAMSGLELNWLLRNVYRSIDESVDVSLTGRKQLPLLI</sequence>